<evidence type="ECO:0000313" key="2">
    <source>
        <dbReference type="Proteomes" id="UP001162992"/>
    </source>
</evidence>
<name>A0ACC2D6U6_DIPCM</name>
<dbReference type="EMBL" id="CM055098">
    <property type="protein sequence ID" value="KAJ7549677.1"/>
    <property type="molecule type" value="Genomic_DNA"/>
</dbReference>
<keyword evidence="2" id="KW-1185">Reference proteome</keyword>
<evidence type="ECO:0000313" key="1">
    <source>
        <dbReference type="EMBL" id="KAJ7549677.1"/>
    </source>
</evidence>
<dbReference type="Proteomes" id="UP001162992">
    <property type="component" value="Chromosome 7"/>
</dbReference>
<organism evidence="1 2">
    <name type="scientific">Diphasiastrum complanatum</name>
    <name type="common">Issler's clubmoss</name>
    <name type="synonym">Lycopodium complanatum</name>
    <dbReference type="NCBI Taxonomy" id="34168"/>
    <lineage>
        <taxon>Eukaryota</taxon>
        <taxon>Viridiplantae</taxon>
        <taxon>Streptophyta</taxon>
        <taxon>Embryophyta</taxon>
        <taxon>Tracheophyta</taxon>
        <taxon>Lycopodiopsida</taxon>
        <taxon>Lycopodiales</taxon>
        <taxon>Lycopodiaceae</taxon>
        <taxon>Lycopodioideae</taxon>
        <taxon>Diphasiastrum</taxon>
    </lineage>
</organism>
<protein>
    <submittedName>
        <fullName evidence="1">Uncharacterized protein</fullName>
    </submittedName>
</protein>
<reference evidence="2" key="1">
    <citation type="journal article" date="2024" name="Proc. Natl. Acad. Sci. U.S.A.">
        <title>Extraordinary preservation of gene collinearity over three hundred million years revealed in homosporous lycophytes.</title>
        <authorList>
            <person name="Li C."/>
            <person name="Wickell D."/>
            <person name="Kuo L.Y."/>
            <person name="Chen X."/>
            <person name="Nie B."/>
            <person name="Liao X."/>
            <person name="Peng D."/>
            <person name="Ji J."/>
            <person name="Jenkins J."/>
            <person name="Williams M."/>
            <person name="Shu S."/>
            <person name="Plott C."/>
            <person name="Barry K."/>
            <person name="Rajasekar S."/>
            <person name="Grimwood J."/>
            <person name="Han X."/>
            <person name="Sun S."/>
            <person name="Hou Z."/>
            <person name="He W."/>
            <person name="Dai G."/>
            <person name="Sun C."/>
            <person name="Schmutz J."/>
            <person name="Leebens-Mack J.H."/>
            <person name="Li F.W."/>
            <person name="Wang L."/>
        </authorList>
    </citation>
    <scope>NUCLEOTIDE SEQUENCE [LARGE SCALE GENOMIC DNA]</scope>
    <source>
        <strain evidence="2">cv. PW_Plant_1</strain>
    </source>
</reference>
<comment type="caution">
    <text evidence="1">The sequence shown here is derived from an EMBL/GenBank/DDBJ whole genome shotgun (WGS) entry which is preliminary data.</text>
</comment>
<gene>
    <name evidence="1" type="ORF">O6H91_07G062100</name>
</gene>
<sequence>MVMARMGTSVQSIRCLRSLCKEGRLEEALRVAEFMVKQEIDLSTGIMYFLLKECTRRKDLAAGRRVRFLIASSGLESNCFLINHLICLFASCGSLEEAVQAFRKAFNKDNHMWTSIMSMHNKHGQGAEAIELYRELRQSDLKPDGYTFATALNACASIGALKEGKLIHADILTSQVEVDEFLGSTLVDMYAKCGSINQALREFSRLPKRDAVSWTAMISGYTQHGYALEALQLFDEMQLKGLKADSVTFLSILKACAMTKALEQGKLIHAQIMGTGLGLNASIGNALVDMYAKCGDVDGARRVFMNLQKRDVVSWNVMITGCVQHGLCHEALNLFMKMQDHGFQPNQVTFMCILKACSSIGALEQGKYVHTQLTKYRLDSNPLVGSSLVDMYAKCGNMDQAQEVFMKLKDRDVVTWTAMIDGYAQQGQSQEAVKFYHEMVEEGVKPNKVTFLCVLSACCHGGLMTEGYDIFHSMHDSFGITPMMEHYTCLVDLFGRGGNLHQAQHFIDTSILRSDMSVQA</sequence>
<proteinExistence type="predicted"/>
<accession>A0ACC2D6U6</accession>